<evidence type="ECO:0000256" key="2">
    <source>
        <dbReference type="ARBA" id="ARBA00022741"/>
    </source>
</evidence>
<feature type="region of interest" description="Disordered" evidence="4">
    <location>
        <begin position="1"/>
        <end position="73"/>
    </location>
</feature>
<dbReference type="InterPro" id="IPR011009">
    <property type="entry name" value="Kinase-like_dom_sf"/>
</dbReference>
<dbReference type="Pfam" id="PF00069">
    <property type="entry name" value="Pkinase"/>
    <property type="match status" value="2"/>
</dbReference>
<dbReference type="SUPFAM" id="SSF56112">
    <property type="entry name" value="Protein kinase-like (PK-like)"/>
    <property type="match status" value="3"/>
</dbReference>
<dbReference type="PANTHER" id="PTHR45832:SF22">
    <property type="entry name" value="SERINE_THREONINE-PROTEIN KINASE SAMKA-RELATED"/>
    <property type="match status" value="1"/>
</dbReference>
<evidence type="ECO:0000256" key="3">
    <source>
        <dbReference type="ARBA" id="ARBA00022840"/>
    </source>
</evidence>
<dbReference type="STRING" id="1076935.U4LQP6"/>
<dbReference type="PROSITE" id="PS50011">
    <property type="entry name" value="PROTEIN_KINASE_DOM"/>
    <property type="match status" value="1"/>
</dbReference>
<dbReference type="eggNOG" id="KOG0578">
    <property type="taxonomic scope" value="Eukaryota"/>
</dbReference>
<evidence type="ECO:0000256" key="1">
    <source>
        <dbReference type="ARBA" id="ARBA00008874"/>
    </source>
</evidence>
<dbReference type="InterPro" id="IPR000719">
    <property type="entry name" value="Prot_kinase_dom"/>
</dbReference>
<reference evidence="6 7" key="1">
    <citation type="journal article" date="2013" name="PLoS Genet.">
        <title>The genome and development-dependent transcriptomes of Pyronema confluens: a window into fungal evolution.</title>
        <authorList>
            <person name="Traeger S."/>
            <person name="Altegoer F."/>
            <person name="Freitag M."/>
            <person name="Gabaldon T."/>
            <person name="Kempken F."/>
            <person name="Kumar A."/>
            <person name="Marcet-Houben M."/>
            <person name="Poggeler S."/>
            <person name="Stajich J.E."/>
            <person name="Nowrousian M."/>
        </authorList>
    </citation>
    <scope>NUCLEOTIDE SEQUENCE [LARGE SCALE GENOMIC DNA]</scope>
    <source>
        <strain evidence="7">CBS 100304</strain>
        <tissue evidence="6">Vegetative mycelium</tissue>
    </source>
</reference>
<dbReference type="OrthoDB" id="248923at2759"/>
<evidence type="ECO:0000313" key="7">
    <source>
        <dbReference type="Proteomes" id="UP000018144"/>
    </source>
</evidence>
<dbReference type="GO" id="GO:0004672">
    <property type="term" value="F:protein kinase activity"/>
    <property type="evidence" value="ECO:0007669"/>
    <property type="project" value="InterPro"/>
</dbReference>
<feature type="domain" description="Protein kinase" evidence="5">
    <location>
        <begin position="141"/>
        <end position="398"/>
    </location>
</feature>
<evidence type="ECO:0000256" key="4">
    <source>
        <dbReference type="SAM" id="MobiDB-lite"/>
    </source>
</evidence>
<keyword evidence="6" id="KW-0418">Kinase</keyword>
<dbReference type="GO" id="GO:0005524">
    <property type="term" value="F:ATP binding"/>
    <property type="evidence" value="ECO:0007669"/>
    <property type="project" value="UniProtKB-KW"/>
</dbReference>
<name>U4LQP6_PYROM</name>
<accession>U4LQP6</accession>
<proteinExistence type="inferred from homology"/>
<comment type="similarity">
    <text evidence="1">Belongs to the protein kinase superfamily. STE Ser/Thr protein kinase family. STE20 subfamily.</text>
</comment>
<keyword evidence="2" id="KW-0547">Nucleotide-binding</keyword>
<organism evidence="6 7">
    <name type="scientific">Pyronema omphalodes (strain CBS 100304)</name>
    <name type="common">Pyronema confluens</name>
    <dbReference type="NCBI Taxonomy" id="1076935"/>
    <lineage>
        <taxon>Eukaryota</taxon>
        <taxon>Fungi</taxon>
        <taxon>Dikarya</taxon>
        <taxon>Ascomycota</taxon>
        <taxon>Pezizomycotina</taxon>
        <taxon>Pezizomycetes</taxon>
        <taxon>Pezizales</taxon>
        <taxon>Pyronemataceae</taxon>
        <taxon>Pyronema</taxon>
    </lineage>
</organism>
<dbReference type="InterPro" id="IPR008271">
    <property type="entry name" value="Ser/Thr_kinase_AS"/>
</dbReference>
<dbReference type="AlphaFoldDB" id="U4LQP6"/>
<dbReference type="Proteomes" id="UP000018144">
    <property type="component" value="Unassembled WGS sequence"/>
</dbReference>
<evidence type="ECO:0000313" key="6">
    <source>
        <dbReference type="EMBL" id="CCX34260.1"/>
    </source>
</evidence>
<gene>
    <name evidence="6" type="ORF">PCON_03230</name>
</gene>
<dbReference type="InterPro" id="IPR051931">
    <property type="entry name" value="PAK3-like"/>
</dbReference>
<dbReference type="PANTHER" id="PTHR45832">
    <property type="entry name" value="SERINE/THREONINE-PROTEIN KINASE SAMKA-RELATED-RELATED"/>
    <property type="match status" value="1"/>
</dbReference>
<keyword evidence="6" id="KW-0808">Transferase</keyword>
<dbReference type="EMBL" id="HF936442">
    <property type="protein sequence ID" value="CCX34260.1"/>
    <property type="molecule type" value="Genomic_DNA"/>
</dbReference>
<evidence type="ECO:0000259" key="5">
    <source>
        <dbReference type="PROSITE" id="PS50011"/>
    </source>
</evidence>
<feature type="compositionally biased region" description="Gly residues" evidence="4">
    <location>
        <begin position="1"/>
        <end position="10"/>
    </location>
</feature>
<dbReference type="SMART" id="SM00220">
    <property type="entry name" value="S_TKc"/>
    <property type="match status" value="1"/>
</dbReference>
<dbReference type="Gene3D" id="3.30.200.20">
    <property type="entry name" value="Phosphorylase Kinase, domain 1"/>
    <property type="match status" value="1"/>
</dbReference>
<protein>
    <submittedName>
        <fullName evidence="6">Similar to Serine/threonine-protein kinase CLA4 acc. no. O14427</fullName>
    </submittedName>
</protein>
<sequence length="398" mass="43940">MMSGSGGGGFSSSCARNPMAAKTSTKIPTKAAGAKDLNPQKAAPRAAPASTKPTAPSPPADKAPAAVKPLNVPNKIPVKEVQAREQRKERKRISNMTETLTSRTPRSRRSVREVLDPYMWKRLTVTICFETCKGLQHLHDQNIIHRNIEGALTDVIDNNTLEEDQIATICFETCKGLEHLHDQNIIHRDIKSENILLNANGHVKILIITHKELIVNEILVMKESQHPNIVNFLDAFLKGNSKLWVIMEYMEGRALTDVIDNNTLEEDQIATICFETCKGLEHLHDQNIIHRDIKSDNVLLDANGHVKITDFGFCAKIRSVVSSGDPNQSYTKIKKVGRGASGSVYVAKINSNPAARFPNGCLDCPLEQLSNYGDSEFLGGLFEGGRPPESSELRMMNS</sequence>
<dbReference type="PROSITE" id="PS00108">
    <property type="entry name" value="PROTEIN_KINASE_ST"/>
    <property type="match status" value="2"/>
</dbReference>
<keyword evidence="7" id="KW-1185">Reference proteome</keyword>
<keyword evidence="3" id="KW-0067">ATP-binding</keyword>
<feature type="compositionally biased region" description="Low complexity" evidence="4">
    <location>
        <begin position="39"/>
        <end position="54"/>
    </location>
</feature>
<dbReference type="Gene3D" id="1.10.510.10">
    <property type="entry name" value="Transferase(Phosphotransferase) domain 1"/>
    <property type="match status" value="3"/>
</dbReference>